<evidence type="ECO:0000313" key="1">
    <source>
        <dbReference type="EMBL" id="VFJ15132.1"/>
    </source>
</evidence>
<dbReference type="KEGG" id="nfn:NFRAN_2809"/>
<protein>
    <submittedName>
        <fullName evidence="1">Uncharacterized protein</fullName>
    </submittedName>
</protein>
<keyword evidence="2" id="KW-1185">Reference proteome</keyword>
<gene>
    <name evidence="1" type="ORF">NFRAN_2809</name>
</gene>
<organism evidence="1 2">
    <name type="scientific">Candidatus Nitrosocosmicus franklandianus</name>
    <dbReference type="NCBI Taxonomy" id="1798806"/>
    <lineage>
        <taxon>Archaea</taxon>
        <taxon>Nitrososphaerota</taxon>
        <taxon>Nitrososphaeria</taxon>
        <taxon>Nitrososphaerales</taxon>
        <taxon>Nitrososphaeraceae</taxon>
        <taxon>Candidatus Nitrosocosmicus</taxon>
    </lineage>
</organism>
<reference evidence="1 2" key="1">
    <citation type="submission" date="2019-02" db="EMBL/GenBank/DDBJ databases">
        <authorList>
            <person name="Lehtovirta-Morley E L."/>
        </authorList>
    </citation>
    <scope>NUCLEOTIDE SEQUENCE [LARGE SCALE GENOMIC DNA]</scope>
    <source>
        <strain evidence="1">NFRAN1</strain>
    </source>
</reference>
<dbReference type="EMBL" id="LR216287">
    <property type="protein sequence ID" value="VFJ15132.1"/>
    <property type="molecule type" value="Genomic_DNA"/>
</dbReference>
<sequence length="56" mass="6445">MANQIAYFASKCHTHVSEKTSDLSFVFRNNHSLANLPVYKIINIPRFIGLIHEMIL</sequence>
<name>A0A484IGJ6_9ARCH</name>
<dbReference type="AlphaFoldDB" id="A0A484IGJ6"/>
<evidence type="ECO:0000313" key="2">
    <source>
        <dbReference type="Proteomes" id="UP000294299"/>
    </source>
</evidence>
<accession>A0A484IGJ6</accession>
<proteinExistence type="predicted"/>
<dbReference type="Proteomes" id="UP000294299">
    <property type="component" value="Chromosome NFRAN"/>
</dbReference>